<dbReference type="EMBL" id="AXCJ01000008">
    <property type="protein sequence ID" value="ETO91104.1"/>
    <property type="molecule type" value="Genomic_DNA"/>
</dbReference>
<comment type="caution">
    <text evidence="1">The sequence shown here is derived from an EMBL/GenBank/DDBJ whole genome shotgun (WGS) entry which is preliminary data.</text>
</comment>
<dbReference type="AlphaFoldDB" id="W2UYU7"/>
<reference evidence="1 2" key="1">
    <citation type="journal article" date="2013" name="PLoS ONE">
        <title>Bacterial endosymbiosis in a chordate host: long-term co-evolution and conservation of secondary metabolism.</title>
        <authorList>
            <person name="Kwan J.C."/>
            <person name="Schmidt E.W."/>
        </authorList>
    </citation>
    <scope>NUCLEOTIDE SEQUENCE [LARGE SCALE GENOMIC DNA]</scope>
    <source>
        <strain evidence="2">L6</strain>
    </source>
</reference>
<gene>
    <name evidence="1" type="ORF">P857_590</name>
</gene>
<protein>
    <submittedName>
        <fullName evidence="1">Uncharacterized protein</fullName>
    </submittedName>
</protein>
<keyword evidence="2" id="KW-1185">Reference proteome</keyword>
<evidence type="ECO:0000313" key="1">
    <source>
        <dbReference type="EMBL" id="ETO91104.1"/>
    </source>
</evidence>
<name>W2UYU7_9RICK</name>
<sequence>MIKGVLYRYLNPIGSVKIFKHQNLPPQELKVPVDSSGYA</sequence>
<proteinExistence type="predicted"/>
<accession>W2UYU7</accession>
<evidence type="ECO:0000313" key="2">
    <source>
        <dbReference type="Proteomes" id="UP000018951"/>
    </source>
</evidence>
<dbReference type="Proteomes" id="UP000018951">
    <property type="component" value="Unassembled WGS sequence"/>
</dbReference>
<organism evidence="1 2">
    <name type="scientific">Candidatus Xenolissoclinum pacificiensis L6</name>
    <dbReference type="NCBI Taxonomy" id="1401685"/>
    <lineage>
        <taxon>Bacteria</taxon>
        <taxon>Pseudomonadati</taxon>
        <taxon>Pseudomonadota</taxon>
        <taxon>Alphaproteobacteria</taxon>
        <taxon>Rickettsiales</taxon>
        <taxon>Anaplasmataceae</taxon>
        <taxon>Candidatus Xenolissoclinum</taxon>
    </lineage>
</organism>